<dbReference type="InterPro" id="IPR018391">
    <property type="entry name" value="PQQ_b-propeller_rpt"/>
</dbReference>
<dbReference type="PANTHER" id="PTHR13954:SF6">
    <property type="entry name" value="NON-SPECIFIC SERINE_THREONINE PROTEIN KINASE"/>
    <property type="match status" value="1"/>
</dbReference>
<evidence type="ECO:0000313" key="24">
    <source>
        <dbReference type="Proteomes" id="UP001107558"/>
    </source>
</evidence>
<dbReference type="GO" id="GO:0051082">
    <property type="term" value="F:unfolded protein binding"/>
    <property type="evidence" value="ECO:0007669"/>
    <property type="project" value="TreeGrafter"/>
</dbReference>
<evidence type="ECO:0000256" key="5">
    <source>
        <dbReference type="ARBA" id="ARBA00022553"/>
    </source>
</evidence>
<dbReference type="CDD" id="cd10422">
    <property type="entry name" value="RNase_Ire1"/>
    <property type="match status" value="1"/>
</dbReference>
<comment type="catalytic activity">
    <reaction evidence="17">
        <text>L-threonyl-[protein] + ATP = O-phospho-L-threonyl-[protein] + ADP + H(+)</text>
        <dbReference type="Rhea" id="RHEA:46608"/>
        <dbReference type="Rhea" id="RHEA-COMP:11060"/>
        <dbReference type="Rhea" id="RHEA-COMP:11605"/>
        <dbReference type="ChEBI" id="CHEBI:15378"/>
        <dbReference type="ChEBI" id="CHEBI:30013"/>
        <dbReference type="ChEBI" id="CHEBI:30616"/>
        <dbReference type="ChEBI" id="CHEBI:61977"/>
        <dbReference type="ChEBI" id="CHEBI:456216"/>
        <dbReference type="EC" id="2.7.11.1"/>
    </reaction>
</comment>
<evidence type="ECO:0000256" key="15">
    <source>
        <dbReference type="ARBA" id="ARBA00023136"/>
    </source>
</evidence>
<evidence type="ECO:0000256" key="6">
    <source>
        <dbReference type="ARBA" id="ARBA00022679"/>
    </source>
</evidence>
<dbReference type="SUPFAM" id="SSF56112">
    <property type="entry name" value="Protein kinase-like (PK-like)"/>
    <property type="match status" value="1"/>
</dbReference>
<name>A0A9J6C409_POLVA</name>
<dbReference type="Gene3D" id="3.30.200.20">
    <property type="entry name" value="Phosphorylase Kinase, domain 1"/>
    <property type="match status" value="1"/>
</dbReference>
<evidence type="ECO:0000256" key="20">
    <source>
        <dbReference type="SAM" id="SignalP"/>
    </source>
</evidence>
<evidence type="ECO:0000256" key="11">
    <source>
        <dbReference type="ARBA" id="ARBA00022801"/>
    </source>
</evidence>
<keyword evidence="5" id="KW-0597">Phosphoprotein</keyword>
<comment type="subcellular location">
    <subcellularLocation>
        <location evidence="2">Endoplasmic reticulum membrane</location>
        <topology evidence="2">Single-pass type I membrane protein</topology>
    </subcellularLocation>
</comment>
<protein>
    <recommendedName>
        <fullName evidence="3">non-specific serine/threonine protein kinase</fullName>
        <ecNumber evidence="3">2.7.11.1</ecNumber>
    </recommendedName>
</protein>
<dbReference type="PROSITE" id="PS50011">
    <property type="entry name" value="PROTEIN_KINASE_DOM"/>
    <property type="match status" value="1"/>
</dbReference>
<feature type="domain" description="Protein kinase" evidence="21">
    <location>
        <begin position="543"/>
        <end position="806"/>
    </location>
</feature>
<evidence type="ECO:0000256" key="9">
    <source>
        <dbReference type="ARBA" id="ARBA00022741"/>
    </source>
</evidence>
<dbReference type="GO" id="GO:0004674">
    <property type="term" value="F:protein serine/threonine kinase activity"/>
    <property type="evidence" value="ECO:0007669"/>
    <property type="project" value="UniProtKB-KW"/>
</dbReference>
<evidence type="ECO:0000256" key="7">
    <source>
        <dbReference type="ARBA" id="ARBA00022692"/>
    </source>
</evidence>
<dbReference type="PROSITE" id="PS51392">
    <property type="entry name" value="KEN"/>
    <property type="match status" value="1"/>
</dbReference>
<evidence type="ECO:0000256" key="17">
    <source>
        <dbReference type="ARBA" id="ARBA00047899"/>
    </source>
</evidence>
<dbReference type="GO" id="GO:0006397">
    <property type="term" value="P:mRNA processing"/>
    <property type="evidence" value="ECO:0007669"/>
    <property type="project" value="InterPro"/>
</dbReference>
<dbReference type="SUPFAM" id="SSF50998">
    <property type="entry name" value="Quinoprotein alcohol dehydrogenase-like"/>
    <property type="match status" value="1"/>
</dbReference>
<dbReference type="GO" id="GO:0016787">
    <property type="term" value="F:hydrolase activity"/>
    <property type="evidence" value="ECO:0007669"/>
    <property type="project" value="UniProtKB-KW"/>
</dbReference>
<comment type="catalytic activity">
    <reaction evidence="18">
        <text>L-seryl-[protein] + ATP = O-phospho-L-seryl-[protein] + ADP + H(+)</text>
        <dbReference type="Rhea" id="RHEA:17989"/>
        <dbReference type="Rhea" id="RHEA-COMP:9863"/>
        <dbReference type="Rhea" id="RHEA-COMP:11604"/>
        <dbReference type="ChEBI" id="CHEBI:15378"/>
        <dbReference type="ChEBI" id="CHEBI:29999"/>
        <dbReference type="ChEBI" id="CHEBI:30616"/>
        <dbReference type="ChEBI" id="CHEBI:83421"/>
        <dbReference type="ChEBI" id="CHEBI:456216"/>
        <dbReference type="EC" id="2.7.11.1"/>
    </reaction>
</comment>
<keyword evidence="7 19" id="KW-0812">Transmembrane</keyword>
<dbReference type="InterPro" id="IPR038357">
    <property type="entry name" value="KEN_sf"/>
</dbReference>
<dbReference type="CDD" id="cd13982">
    <property type="entry name" value="STKc_IRE1"/>
    <property type="match status" value="1"/>
</dbReference>
<dbReference type="SMART" id="SM00220">
    <property type="entry name" value="S_TKc"/>
    <property type="match status" value="1"/>
</dbReference>
<keyword evidence="8 20" id="KW-0732">Signal</keyword>
<dbReference type="EMBL" id="JADBJN010000002">
    <property type="protein sequence ID" value="KAG5676278.1"/>
    <property type="molecule type" value="Genomic_DNA"/>
</dbReference>
<dbReference type="SMART" id="SM00580">
    <property type="entry name" value="PUG"/>
    <property type="match status" value="1"/>
</dbReference>
<sequence>MKFNFIILCTLLHLIGSNGEQPKKQDCTDVLRTEEKNEPLLVLSTLNGDLLAIEPQNGEVKWKQVNEPSVKTENNDQLSNSVYFPDPVSGSLYKLKVQDDKNNVLKKLPFTIPELVNRSPCKSSDGILYSGKKSDNWFIIDPKTGKREFIMGFGAKADSSDILGYATSRSVYLGRTQYTVLMYDTTETNSKPWNISFFDYNSHTMAPEILEKYEFIHVTSSTTGKIVTMSKKNNNFLWSLTDENYKSPIVAIFILSSEGFLSVPFTTVSENVIEKVLDYSLSETKSDFQLYETVYVGETIGHNTDNTFYAIPSYIDDSTRTIKKNKNFANLLEGPKGQSSQYNQNDDEAVVTNEENQQKEKVKEKRNEKIIYYGYYETPQTDTFFETLPSAKSVNSNNNELSLIKNHNFANLYNKVNSDQEKKIIIDSQISDDIGNLSTAPKSNKNSAIESQEFKKIGLLKYAVNYFKSYDDSQILKLVVIILIGFLITLIWLYHSTSKQLRQQSQNGSKTFLSSGNSSGGSSNYELLSYEGDDCIKIGKITFHPQQILGKGCEGTFVFKGSFENRDVAVKRLLPDCFTLADREVALLRESDTHENVVRYFCTESDRQFRYIAVELCTATLQDYIEGKEAERLQQLINFKEILYQATNGLNHLHHLNIVHRDVKPQNILLSLPDNKNRVRALISDFGLCKKMNIGKASFSKKSGITGTEGWIAPEMLKGHRTTIAVDVFSMGCVYYYVMSNGSHPFGDNLKRQANILANDYNISDLSTKKIRDYESILATEVIADMINKDSSKRPSTEAILKHPLFWREEKILSFFQDVSDRIEKLDLNNEPLRTLERNASMVVREDWSLHLHESITADLRKYRGYFGMSVRCLLRALRNKKHHYHELSNDMQRIMGAIPVEFVRYWIYRFPHLLSHTYHSIEQCSKENIFKRYYSPQYQFTKPDYLFDESLDNFALQNNQECAKPLSKEKYFNNNKKENRGQQNNLIKRNNKGTYNFNKIQGNNKSADVGFITRDMMMQSTDVLKGGGENLAKDTIVWKL</sequence>
<dbReference type="AlphaFoldDB" id="A0A9J6C409"/>
<evidence type="ECO:0000256" key="1">
    <source>
        <dbReference type="ARBA" id="ARBA00001946"/>
    </source>
</evidence>
<dbReference type="GO" id="GO:0005524">
    <property type="term" value="F:ATP binding"/>
    <property type="evidence" value="ECO:0007669"/>
    <property type="project" value="UniProtKB-KW"/>
</dbReference>
<gene>
    <name evidence="23" type="ORF">PVAND_006126</name>
</gene>
<comment type="cofactor">
    <cofactor evidence="1">
        <name>Mg(2+)</name>
        <dbReference type="ChEBI" id="CHEBI:18420"/>
    </cofactor>
</comment>
<evidence type="ECO:0000256" key="12">
    <source>
        <dbReference type="ARBA" id="ARBA00022824"/>
    </source>
</evidence>
<evidence type="ECO:0000259" key="22">
    <source>
        <dbReference type="PROSITE" id="PS51392"/>
    </source>
</evidence>
<evidence type="ECO:0000256" key="14">
    <source>
        <dbReference type="ARBA" id="ARBA00022989"/>
    </source>
</evidence>
<organism evidence="23 24">
    <name type="scientific">Polypedilum vanderplanki</name>
    <name type="common">Sleeping chironomid midge</name>
    <dbReference type="NCBI Taxonomy" id="319348"/>
    <lineage>
        <taxon>Eukaryota</taxon>
        <taxon>Metazoa</taxon>
        <taxon>Ecdysozoa</taxon>
        <taxon>Arthropoda</taxon>
        <taxon>Hexapoda</taxon>
        <taxon>Insecta</taxon>
        <taxon>Pterygota</taxon>
        <taxon>Neoptera</taxon>
        <taxon>Endopterygota</taxon>
        <taxon>Diptera</taxon>
        <taxon>Nematocera</taxon>
        <taxon>Chironomoidea</taxon>
        <taxon>Chironomidae</taxon>
        <taxon>Chironominae</taxon>
        <taxon>Polypedilum</taxon>
        <taxon>Polypedilum</taxon>
    </lineage>
</organism>
<dbReference type="GO" id="GO:0080090">
    <property type="term" value="P:regulation of primary metabolic process"/>
    <property type="evidence" value="ECO:0007669"/>
    <property type="project" value="UniProtKB-ARBA"/>
</dbReference>
<dbReference type="GO" id="GO:1990604">
    <property type="term" value="C:IRE1-TRAF2-ASK1 complex"/>
    <property type="evidence" value="ECO:0007669"/>
    <property type="project" value="TreeGrafter"/>
</dbReference>
<evidence type="ECO:0000256" key="3">
    <source>
        <dbReference type="ARBA" id="ARBA00012513"/>
    </source>
</evidence>
<evidence type="ECO:0000256" key="4">
    <source>
        <dbReference type="ARBA" id="ARBA00022527"/>
    </source>
</evidence>
<dbReference type="FunFam" id="1.20.1440.180:FF:000001">
    <property type="entry name" value="Serine/threonine-protein kinase/endoribonuclease IRE1"/>
    <property type="match status" value="1"/>
</dbReference>
<evidence type="ECO:0000313" key="23">
    <source>
        <dbReference type="EMBL" id="KAG5676278.1"/>
    </source>
</evidence>
<feature type="transmembrane region" description="Helical" evidence="19">
    <location>
        <begin position="475"/>
        <end position="494"/>
    </location>
</feature>
<keyword evidence="16" id="KW-0511">Multifunctional enzyme</keyword>
<evidence type="ECO:0000256" key="18">
    <source>
        <dbReference type="ARBA" id="ARBA00048679"/>
    </source>
</evidence>
<accession>A0A9J6C409</accession>
<dbReference type="Pfam" id="PF00069">
    <property type="entry name" value="Pkinase"/>
    <property type="match status" value="1"/>
</dbReference>
<dbReference type="GO" id="GO:0010468">
    <property type="term" value="P:regulation of gene expression"/>
    <property type="evidence" value="ECO:0007669"/>
    <property type="project" value="UniProtKB-ARBA"/>
</dbReference>
<proteinExistence type="predicted"/>
<dbReference type="InterPro" id="IPR015943">
    <property type="entry name" value="WD40/YVTN_repeat-like_dom_sf"/>
</dbReference>
<reference evidence="23" key="1">
    <citation type="submission" date="2021-03" db="EMBL/GenBank/DDBJ databases">
        <title>Chromosome level genome of the anhydrobiotic midge Polypedilum vanderplanki.</title>
        <authorList>
            <person name="Yoshida Y."/>
            <person name="Kikawada T."/>
            <person name="Gusev O."/>
        </authorList>
    </citation>
    <scope>NUCLEOTIDE SEQUENCE</scope>
    <source>
        <strain evidence="23">NIAS01</strain>
        <tissue evidence="23">Whole body or cell culture</tissue>
    </source>
</reference>
<dbReference type="InterPro" id="IPR000719">
    <property type="entry name" value="Prot_kinase_dom"/>
</dbReference>
<evidence type="ECO:0000256" key="13">
    <source>
        <dbReference type="ARBA" id="ARBA00022840"/>
    </source>
</evidence>
<dbReference type="PROSITE" id="PS00108">
    <property type="entry name" value="PROTEIN_KINASE_ST"/>
    <property type="match status" value="1"/>
</dbReference>
<dbReference type="GO" id="GO:0070059">
    <property type="term" value="P:intrinsic apoptotic signaling pathway in response to endoplasmic reticulum stress"/>
    <property type="evidence" value="ECO:0007669"/>
    <property type="project" value="TreeGrafter"/>
</dbReference>
<dbReference type="InterPro" id="IPR008271">
    <property type="entry name" value="Ser/Thr_kinase_AS"/>
</dbReference>
<dbReference type="Pfam" id="PF06479">
    <property type="entry name" value="Ribonuc_2-5A"/>
    <property type="match status" value="1"/>
</dbReference>
<keyword evidence="13" id="KW-0067">ATP-binding</keyword>
<keyword evidence="4" id="KW-0723">Serine/threonine-protein kinase</keyword>
<evidence type="ECO:0000256" key="16">
    <source>
        <dbReference type="ARBA" id="ARBA00023268"/>
    </source>
</evidence>
<keyword evidence="6" id="KW-0808">Transferase</keyword>
<dbReference type="OrthoDB" id="63989at2759"/>
<feature type="chain" id="PRO_5039927344" description="non-specific serine/threonine protein kinase" evidence="20">
    <location>
        <begin position="20"/>
        <end position="1041"/>
    </location>
</feature>
<comment type="caution">
    <text evidence="23">The sequence shown here is derived from an EMBL/GenBank/DDBJ whole genome shotgun (WGS) entry which is preliminary data.</text>
</comment>
<dbReference type="Proteomes" id="UP001107558">
    <property type="component" value="Chromosome 2"/>
</dbReference>
<keyword evidence="24" id="KW-1185">Reference proteome</keyword>
<keyword evidence="9" id="KW-0547">Nucleotide-binding</keyword>
<feature type="signal peptide" evidence="20">
    <location>
        <begin position="1"/>
        <end position="19"/>
    </location>
</feature>
<dbReference type="Gene3D" id="1.10.510.10">
    <property type="entry name" value="Transferase(Phosphotransferase) domain 1"/>
    <property type="match status" value="1"/>
</dbReference>
<dbReference type="InterPro" id="IPR011047">
    <property type="entry name" value="Quinoprotein_ADH-like_sf"/>
</dbReference>
<dbReference type="CDD" id="cd09769">
    <property type="entry name" value="Luminal_IRE1"/>
    <property type="match status" value="1"/>
</dbReference>
<dbReference type="FunFam" id="3.30.200.20:FF:000077">
    <property type="entry name" value="Putative Serine/threonine-protein kinase/endoribonuclease IRE1"/>
    <property type="match status" value="1"/>
</dbReference>
<keyword evidence="14 19" id="KW-1133">Transmembrane helix</keyword>
<evidence type="ECO:0000256" key="19">
    <source>
        <dbReference type="SAM" id="Phobius"/>
    </source>
</evidence>
<dbReference type="EC" id="2.7.11.1" evidence="3"/>
<keyword evidence="10" id="KW-0418">Kinase</keyword>
<dbReference type="InterPro" id="IPR045133">
    <property type="entry name" value="IRE1/2-like"/>
</dbReference>
<dbReference type="Gene3D" id="2.130.10.10">
    <property type="entry name" value="YVTN repeat-like/Quinoprotein amine dehydrogenase"/>
    <property type="match status" value="1"/>
</dbReference>
<dbReference type="InterPro" id="IPR010513">
    <property type="entry name" value="KEN_dom"/>
</dbReference>
<dbReference type="Gene3D" id="1.20.1440.180">
    <property type="entry name" value="KEN domain"/>
    <property type="match status" value="1"/>
</dbReference>
<keyword evidence="12" id="KW-0256">Endoplasmic reticulum</keyword>
<dbReference type="GO" id="GO:0036498">
    <property type="term" value="P:IRE1-mediated unfolded protein response"/>
    <property type="evidence" value="ECO:0007669"/>
    <property type="project" value="TreeGrafter"/>
</dbReference>
<evidence type="ECO:0000256" key="8">
    <source>
        <dbReference type="ARBA" id="ARBA00022729"/>
    </source>
</evidence>
<dbReference type="PANTHER" id="PTHR13954">
    <property type="entry name" value="IRE1-RELATED"/>
    <property type="match status" value="1"/>
</dbReference>
<evidence type="ECO:0000256" key="2">
    <source>
        <dbReference type="ARBA" id="ARBA00004115"/>
    </source>
</evidence>
<dbReference type="InterPro" id="IPR011009">
    <property type="entry name" value="Kinase-like_dom_sf"/>
</dbReference>
<keyword evidence="15 19" id="KW-0472">Membrane</keyword>
<dbReference type="GO" id="GO:0004521">
    <property type="term" value="F:RNA endonuclease activity"/>
    <property type="evidence" value="ECO:0007669"/>
    <property type="project" value="InterPro"/>
</dbReference>
<feature type="domain" description="KEN" evidence="22">
    <location>
        <begin position="809"/>
        <end position="937"/>
    </location>
</feature>
<dbReference type="SMART" id="SM00564">
    <property type="entry name" value="PQQ"/>
    <property type="match status" value="4"/>
</dbReference>
<evidence type="ECO:0000256" key="10">
    <source>
        <dbReference type="ARBA" id="ARBA00022777"/>
    </source>
</evidence>
<keyword evidence="11" id="KW-0378">Hydrolase</keyword>
<evidence type="ECO:0000259" key="21">
    <source>
        <dbReference type="PROSITE" id="PS50011"/>
    </source>
</evidence>